<evidence type="ECO:0000259" key="4">
    <source>
        <dbReference type="Pfam" id="PF01494"/>
    </source>
</evidence>
<gene>
    <name evidence="5" type="ORF">RMCT_0596</name>
</gene>
<dbReference type="Gene3D" id="3.40.30.120">
    <property type="match status" value="1"/>
</dbReference>
<evidence type="ECO:0000256" key="1">
    <source>
        <dbReference type="ARBA" id="ARBA00001974"/>
    </source>
</evidence>
<reference evidence="6" key="2">
    <citation type="submission" date="2016-02" db="EMBL/GenBank/DDBJ databases">
        <title>Draft genome sequence of five rapidly growing Mycobacterium species.</title>
        <authorList>
            <person name="Katahira K."/>
            <person name="Gotou Y."/>
            <person name="Iida K."/>
            <person name="Ogura Y."/>
            <person name="Hayashi T."/>
        </authorList>
    </citation>
    <scope>NUCLEOTIDE SEQUENCE [LARGE SCALE GENOMIC DNA]</scope>
    <source>
        <strain evidence="6">JCM6362</strain>
    </source>
</reference>
<name>A0A100XBN2_MYCTH</name>
<keyword evidence="3" id="KW-0274">FAD</keyword>
<dbReference type="GO" id="GO:0071949">
    <property type="term" value="F:FAD binding"/>
    <property type="evidence" value="ECO:0007669"/>
    <property type="project" value="InterPro"/>
</dbReference>
<dbReference type="OrthoDB" id="8670884at2"/>
<dbReference type="Gene3D" id="3.50.50.60">
    <property type="entry name" value="FAD/NAD(P)-binding domain"/>
    <property type="match status" value="1"/>
</dbReference>
<dbReference type="OMA" id="LWRDYIY"/>
<dbReference type="Proteomes" id="UP000069654">
    <property type="component" value="Unassembled WGS sequence"/>
</dbReference>
<dbReference type="GO" id="GO:0016709">
    <property type="term" value="F:oxidoreductase activity, acting on paired donors, with incorporation or reduction of molecular oxygen, NAD(P)H as one donor, and incorporation of one atom of oxygen"/>
    <property type="evidence" value="ECO:0007669"/>
    <property type="project" value="UniProtKB-ARBA"/>
</dbReference>
<dbReference type="EMBL" id="BCTB01000003">
    <property type="protein sequence ID" value="GAT13625.1"/>
    <property type="molecule type" value="Genomic_DNA"/>
</dbReference>
<dbReference type="InterPro" id="IPR050641">
    <property type="entry name" value="RIFMO-like"/>
</dbReference>
<comment type="cofactor">
    <cofactor evidence="1">
        <name>FAD</name>
        <dbReference type="ChEBI" id="CHEBI:57692"/>
    </cofactor>
</comment>
<accession>A0A100XBN2</accession>
<dbReference type="PANTHER" id="PTHR43004:SF19">
    <property type="entry name" value="BINDING MONOOXYGENASE, PUTATIVE (JCVI)-RELATED"/>
    <property type="match status" value="1"/>
</dbReference>
<evidence type="ECO:0000313" key="5">
    <source>
        <dbReference type="EMBL" id="GAT13625.1"/>
    </source>
</evidence>
<organism evidence="5 6">
    <name type="scientific">Mycolicibacterium thermoresistibile</name>
    <name type="common">Mycobacterium thermoresistibile</name>
    <dbReference type="NCBI Taxonomy" id="1797"/>
    <lineage>
        <taxon>Bacteria</taxon>
        <taxon>Bacillati</taxon>
        <taxon>Actinomycetota</taxon>
        <taxon>Actinomycetes</taxon>
        <taxon>Mycobacteriales</taxon>
        <taxon>Mycobacteriaceae</taxon>
        <taxon>Mycolicibacterium</taxon>
    </lineage>
</organism>
<reference evidence="5 6" key="1">
    <citation type="journal article" date="2016" name="Genome Announc.">
        <title>Draft Genome Sequences of Five Rapidly Growing Mycobacterium Species, M. thermoresistibile, M. fortuitum subsp. acetamidolyticum, M. canariasense, M. brisbanense, and M. novocastrense.</title>
        <authorList>
            <person name="Katahira K."/>
            <person name="Ogura Y."/>
            <person name="Gotoh Y."/>
            <person name="Hayashi T."/>
        </authorList>
    </citation>
    <scope>NUCLEOTIDE SEQUENCE [LARGE SCALE GENOMIC DNA]</scope>
    <source>
        <strain evidence="5 6">JCM6362</strain>
    </source>
</reference>
<protein>
    <submittedName>
        <fullName evidence="5">Aromatic ring hydroxylase</fullName>
    </submittedName>
</protein>
<dbReference type="InterPro" id="IPR002938">
    <property type="entry name" value="FAD-bd"/>
</dbReference>
<dbReference type="Pfam" id="PF21274">
    <property type="entry name" value="Rng_hyd_C"/>
    <property type="match status" value="1"/>
</dbReference>
<dbReference type="PANTHER" id="PTHR43004">
    <property type="entry name" value="TRK SYSTEM POTASSIUM UPTAKE PROTEIN"/>
    <property type="match status" value="1"/>
</dbReference>
<evidence type="ECO:0000256" key="3">
    <source>
        <dbReference type="ARBA" id="ARBA00022827"/>
    </source>
</evidence>
<proteinExistence type="predicted"/>
<evidence type="ECO:0000256" key="2">
    <source>
        <dbReference type="ARBA" id="ARBA00022630"/>
    </source>
</evidence>
<evidence type="ECO:0000313" key="6">
    <source>
        <dbReference type="Proteomes" id="UP000069654"/>
    </source>
</evidence>
<sequence length="588" mass="64611">MADLTVPVLVVGGGGCGLTTSILLSSHGIQHHLVEQHSGTSPLPKAHYLNQRTMEVFRQYGLADSIYAVGTPPKNMGRTRWVTSLGGDGELDARTLFTLESFGGGGLENKYAQDSPCLSSNYPQIRLEPLLRDHAERRAPGAIHFNHKLMSFTLDDEGVEATILDQDNQRTYTVRAQYMVAADGGKTIGPALGVVMEGPSGILDMVSTHFSADLSQYWEDDVLITWLLNPEGAGSWHSGAMAAMGPTWGKHSEEFVIHFTFRPDDPARFDEEAIVPRLRELLKLPNLKPKVHKVSHWILEGVLADRYQVGRVFLAGDAAHRHPPTTGLGLNTAIQDAHNLVWKLAAVLRGDAGPALLETYESERRPVGMRNVDWAMFTFLNHLTIDAGLGLSPDQPLEARVQVFRDYFSDTPMGETRRARAFEVVNTQRTEFQAHDLEIGFSYEQGALVPDGTQPPPRDPMGAVYHPTTRPGHRLPHVWLERDGRRISTHDLTGAGERFALITGPTIGPWAEAAQLAEEKYRVQIVVVAVGNGGEYRDPTGTWARVRGYEDGGAVLVRPDNHVGWRCPAGIMSPGDELACALSNIVSR</sequence>
<comment type="caution">
    <text evidence="5">The sequence shown here is derived from an EMBL/GenBank/DDBJ whole genome shotgun (WGS) entry which is preliminary data.</text>
</comment>
<dbReference type="Pfam" id="PF01494">
    <property type="entry name" value="FAD_binding_3"/>
    <property type="match status" value="1"/>
</dbReference>
<dbReference type="STRING" id="1797.RMCT_0596"/>
<feature type="domain" description="FAD-binding" evidence="4">
    <location>
        <begin position="6"/>
        <end position="375"/>
    </location>
</feature>
<keyword evidence="2" id="KW-0285">Flavoprotein</keyword>
<dbReference type="PRINTS" id="PR00420">
    <property type="entry name" value="RNGMNOXGNASE"/>
</dbReference>
<dbReference type="RefSeq" id="WP_003928086.1">
    <property type="nucleotide sequence ID" value="NZ_BCTB01000003.1"/>
</dbReference>
<dbReference type="SUPFAM" id="SSF51905">
    <property type="entry name" value="FAD/NAD(P)-binding domain"/>
    <property type="match status" value="1"/>
</dbReference>
<dbReference type="Gene3D" id="3.30.9.10">
    <property type="entry name" value="D-Amino Acid Oxidase, subunit A, domain 2"/>
    <property type="match status" value="1"/>
</dbReference>
<dbReference type="AlphaFoldDB" id="A0A100XBN2"/>
<dbReference type="InterPro" id="IPR036188">
    <property type="entry name" value="FAD/NAD-bd_sf"/>
</dbReference>